<dbReference type="EMBL" id="UYYA01003836">
    <property type="protein sequence ID" value="VDM56480.1"/>
    <property type="molecule type" value="Genomic_DNA"/>
</dbReference>
<sequence>MNMSSTFQKPGVDVEESNNTRSRQDKNRTPEESSISSRKHTGSAFHILLSERNDPIHWKTSTAVLLFKKDGLYAIGNYRPICLLTAVYKLFTRVIVNKINRTLDERQPCEQAGFRKGFSTMDHIHTITKLI</sequence>
<dbReference type="OrthoDB" id="5856459at2759"/>
<evidence type="ECO:0000313" key="3">
    <source>
        <dbReference type="Proteomes" id="UP000267027"/>
    </source>
</evidence>
<keyword evidence="3" id="KW-1185">Reference proteome</keyword>
<dbReference type="Proteomes" id="UP000267027">
    <property type="component" value="Unassembled WGS sequence"/>
</dbReference>
<reference evidence="2 3" key="2">
    <citation type="submission" date="2018-11" db="EMBL/GenBank/DDBJ databases">
        <authorList>
            <consortium name="Pathogen Informatics"/>
        </authorList>
    </citation>
    <scope>NUCLEOTIDE SEQUENCE [LARGE SCALE GENOMIC DNA]</scope>
    <source>
        <strain evidence="2 3">Costa Rica</strain>
    </source>
</reference>
<evidence type="ECO:0000313" key="4">
    <source>
        <dbReference type="WBParaSite" id="ACOC_0000489401-mRNA-1"/>
    </source>
</evidence>
<accession>A0A0R3PK29</accession>
<dbReference type="WBParaSite" id="ACOC_0000489401-mRNA-1">
    <property type="protein sequence ID" value="ACOC_0000489401-mRNA-1"/>
    <property type="gene ID" value="ACOC_0000489401"/>
</dbReference>
<feature type="region of interest" description="Disordered" evidence="1">
    <location>
        <begin position="1"/>
        <end position="39"/>
    </location>
</feature>
<organism evidence="4">
    <name type="scientific">Angiostrongylus costaricensis</name>
    <name type="common">Nematode worm</name>
    <dbReference type="NCBI Taxonomy" id="334426"/>
    <lineage>
        <taxon>Eukaryota</taxon>
        <taxon>Metazoa</taxon>
        <taxon>Ecdysozoa</taxon>
        <taxon>Nematoda</taxon>
        <taxon>Chromadorea</taxon>
        <taxon>Rhabditida</taxon>
        <taxon>Rhabditina</taxon>
        <taxon>Rhabditomorpha</taxon>
        <taxon>Strongyloidea</taxon>
        <taxon>Metastrongylidae</taxon>
        <taxon>Angiostrongylus</taxon>
    </lineage>
</organism>
<gene>
    <name evidence="2" type="ORF">ACOC_LOCUS4895</name>
</gene>
<feature type="compositionally biased region" description="Basic and acidic residues" evidence="1">
    <location>
        <begin position="22"/>
        <end position="31"/>
    </location>
</feature>
<reference evidence="4" key="1">
    <citation type="submission" date="2017-02" db="UniProtKB">
        <authorList>
            <consortium name="WormBaseParasite"/>
        </authorList>
    </citation>
    <scope>IDENTIFICATION</scope>
</reference>
<evidence type="ECO:0000256" key="1">
    <source>
        <dbReference type="SAM" id="MobiDB-lite"/>
    </source>
</evidence>
<name>A0A0R3PK29_ANGCS</name>
<dbReference type="AlphaFoldDB" id="A0A0R3PK29"/>
<dbReference type="PANTHER" id="PTHR19446">
    <property type="entry name" value="REVERSE TRANSCRIPTASES"/>
    <property type="match status" value="1"/>
</dbReference>
<evidence type="ECO:0000313" key="2">
    <source>
        <dbReference type="EMBL" id="VDM56480.1"/>
    </source>
</evidence>
<proteinExistence type="predicted"/>
<protein>
    <submittedName>
        <fullName evidence="4">Reverse transcriptase domain-containing protein</fullName>
    </submittedName>
</protein>